<gene>
    <name evidence="8" type="ORF">CRENBAI_004788</name>
</gene>
<dbReference type="GO" id="GO:0019905">
    <property type="term" value="F:syntaxin binding"/>
    <property type="evidence" value="ECO:0007669"/>
    <property type="project" value="InterPro"/>
</dbReference>
<organism evidence="8 9">
    <name type="scientific">Crenichthys baileyi</name>
    <name type="common">White River springfish</name>
    <dbReference type="NCBI Taxonomy" id="28760"/>
    <lineage>
        <taxon>Eukaryota</taxon>
        <taxon>Metazoa</taxon>
        <taxon>Chordata</taxon>
        <taxon>Craniata</taxon>
        <taxon>Vertebrata</taxon>
        <taxon>Euteleostomi</taxon>
        <taxon>Actinopterygii</taxon>
        <taxon>Neopterygii</taxon>
        <taxon>Teleostei</taxon>
        <taxon>Neoteleostei</taxon>
        <taxon>Acanthomorphata</taxon>
        <taxon>Ovalentaria</taxon>
        <taxon>Atherinomorphae</taxon>
        <taxon>Cyprinodontiformes</taxon>
        <taxon>Goodeidae</taxon>
        <taxon>Crenichthys</taxon>
    </lineage>
</organism>
<keyword evidence="3" id="KW-0268">Exocytosis</keyword>
<evidence type="ECO:0000256" key="1">
    <source>
        <dbReference type="ARBA" id="ARBA00005396"/>
    </source>
</evidence>
<evidence type="ECO:0000313" key="9">
    <source>
        <dbReference type="Proteomes" id="UP001311232"/>
    </source>
</evidence>
<comment type="caution">
    <text evidence="8">The sequence shown here is derived from an EMBL/GenBank/DDBJ whole genome shotgun (WGS) entry which is preliminary data.</text>
</comment>
<evidence type="ECO:0000256" key="5">
    <source>
        <dbReference type="ARBA" id="ARBA00023018"/>
    </source>
</evidence>
<reference evidence="8 9" key="1">
    <citation type="submission" date="2021-06" db="EMBL/GenBank/DDBJ databases">
        <authorList>
            <person name="Palmer J.M."/>
        </authorList>
    </citation>
    <scope>NUCLEOTIDE SEQUENCE [LARGE SCALE GENOMIC DNA]</scope>
    <source>
        <strain evidence="8 9">MEX-2019</strain>
        <tissue evidence="8">Muscle</tissue>
    </source>
</reference>
<evidence type="ECO:0000313" key="8">
    <source>
        <dbReference type="EMBL" id="KAK5602659.1"/>
    </source>
</evidence>
<evidence type="ECO:0000256" key="3">
    <source>
        <dbReference type="ARBA" id="ARBA00022483"/>
    </source>
</evidence>
<dbReference type="PANTHER" id="PTHR16705:SF5">
    <property type="entry name" value="COMPLEXIN-3"/>
    <property type="match status" value="1"/>
</dbReference>
<dbReference type="GO" id="GO:0031201">
    <property type="term" value="C:SNARE complex"/>
    <property type="evidence" value="ECO:0007669"/>
    <property type="project" value="TreeGrafter"/>
</dbReference>
<evidence type="ECO:0000256" key="7">
    <source>
        <dbReference type="SAM" id="MobiDB-lite"/>
    </source>
</evidence>
<evidence type="ECO:0000256" key="6">
    <source>
        <dbReference type="ARBA" id="ARBA00034103"/>
    </source>
</evidence>
<dbReference type="AlphaFoldDB" id="A0AAV9R1I4"/>
<dbReference type="EMBL" id="JAHHUM010002606">
    <property type="protein sequence ID" value="KAK5602659.1"/>
    <property type="molecule type" value="Genomic_DNA"/>
</dbReference>
<dbReference type="Pfam" id="PF05835">
    <property type="entry name" value="Synaphin"/>
    <property type="match status" value="1"/>
</dbReference>
<accession>A0AAV9R1I4</accession>
<keyword evidence="5" id="KW-0770">Synapse</keyword>
<feature type="region of interest" description="Disordered" evidence="7">
    <location>
        <begin position="127"/>
        <end position="150"/>
    </location>
</feature>
<dbReference type="GO" id="GO:0046928">
    <property type="term" value="P:regulation of neurotransmitter secretion"/>
    <property type="evidence" value="ECO:0007669"/>
    <property type="project" value="TreeGrafter"/>
</dbReference>
<keyword evidence="9" id="KW-1185">Reference proteome</keyword>
<comment type="subcellular location">
    <subcellularLocation>
        <location evidence="6">Synapse</location>
    </subcellularLocation>
</comment>
<protein>
    <recommendedName>
        <fullName evidence="10">Complexin-3 Complexin III</fullName>
    </recommendedName>
</protein>
<proteinExistence type="inferred from homology"/>
<dbReference type="Proteomes" id="UP001311232">
    <property type="component" value="Unassembled WGS sequence"/>
</dbReference>
<keyword evidence="4" id="KW-0532">Neurotransmitter transport</keyword>
<dbReference type="GO" id="GO:0043195">
    <property type="term" value="C:terminal bouton"/>
    <property type="evidence" value="ECO:0007669"/>
    <property type="project" value="TreeGrafter"/>
</dbReference>
<comment type="similarity">
    <text evidence="1">Belongs to the complexin/synaphin family.</text>
</comment>
<evidence type="ECO:0000256" key="2">
    <source>
        <dbReference type="ARBA" id="ARBA00022448"/>
    </source>
</evidence>
<name>A0AAV9R1I4_9TELE</name>
<dbReference type="GO" id="GO:0016079">
    <property type="term" value="P:synaptic vesicle exocytosis"/>
    <property type="evidence" value="ECO:0007669"/>
    <property type="project" value="TreeGrafter"/>
</dbReference>
<feature type="compositionally biased region" description="Basic and acidic residues" evidence="7">
    <location>
        <begin position="130"/>
        <end position="141"/>
    </location>
</feature>
<keyword evidence="2" id="KW-0813">Transport</keyword>
<dbReference type="InterPro" id="IPR008849">
    <property type="entry name" value="Synaphin"/>
</dbReference>
<sequence length="266" mass="29828">MIDNYFCNSEALICASQTVQLLDVPEKDRRTEATTRNSTRHVLFSSPSPSPHIPRRRITACRAVRARSESGGAWDWVEGGSGGGGRSHGIGAHRVFNVSRLKPRTPRTAAMAFMVKHVVGGQLKNLTGGLKEEKPEGEKSEAAAQGMTQEEFEQYQQQLEEEKQEREAEFAQKKAERATVRTHFREKYRLPKNELDETQIQQAGDDVVLPTELAKMIAEDNQEEAHKQSVLGQLSNIQNVDIDQLKDKAQATLEDLKKQTENCSLM</sequence>
<feature type="region of interest" description="Disordered" evidence="7">
    <location>
        <begin position="26"/>
        <end position="54"/>
    </location>
</feature>
<dbReference type="PANTHER" id="PTHR16705">
    <property type="entry name" value="COMPLEXIN"/>
    <property type="match status" value="1"/>
</dbReference>
<evidence type="ECO:0008006" key="10">
    <source>
        <dbReference type="Google" id="ProtNLM"/>
    </source>
</evidence>
<evidence type="ECO:0000256" key="4">
    <source>
        <dbReference type="ARBA" id="ARBA00022775"/>
    </source>
</evidence>